<dbReference type="GO" id="GO:0031507">
    <property type="term" value="P:heterochromatin formation"/>
    <property type="evidence" value="ECO:0007669"/>
    <property type="project" value="InterPro"/>
</dbReference>
<dbReference type="InterPro" id="IPR039322">
    <property type="entry name" value="MOM1"/>
</dbReference>
<dbReference type="Gramene" id="mRNA:HanXRQr2_Chr01g0031041">
    <property type="protein sequence ID" value="mRNA:HanXRQr2_Chr01g0031041"/>
    <property type="gene ID" value="HanXRQr2_Chr01g0031041"/>
</dbReference>
<feature type="region of interest" description="Disordered" evidence="1">
    <location>
        <begin position="183"/>
        <end position="217"/>
    </location>
</feature>
<dbReference type="AlphaFoldDB" id="A0A251VPG3"/>
<feature type="compositionally biased region" description="Low complexity" evidence="1">
    <location>
        <begin position="207"/>
        <end position="217"/>
    </location>
</feature>
<evidence type="ECO:0000313" key="3">
    <source>
        <dbReference type="EMBL" id="KAF5822790.1"/>
    </source>
</evidence>
<evidence type="ECO:0000256" key="1">
    <source>
        <dbReference type="SAM" id="MobiDB-lite"/>
    </source>
</evidence>
<keyword evidence="5" id="KW-1185">Reference proteome</keyword>
<evidence type="ECO:0000313" key="4">
    <source>
        <dbReference type="EMBL" id="OTG37480.1"/>
    </source>
</evidence>
<dbReference type="InterPro" id="IPR056882">
    <property type="entry name" value="MOM1_dom"/>
</dbReference>
<gene>
    <name evidence="4" type="ORF">HannXRQ_Chr01g0019281</name>
    <name evidence="3" type="ORF">HanXRQr2_Chr01g0031041</name>
</gene>
<dbReference type="InParanoid" id="A0A251VPG3"/>
<reference evidence="3" key="3">
    <citation type="submission" date="2020-06" db="EMBL/GenBank/DDBJ databases">
        <title>Helianthus annuus Genome sequencing and assembly Release 2.</title>
        <authorList>
            <person name="Gouzy J."/>
            <person name="Langlade N."/>
            <person name="Munos S."/>
        </authorList>
    </citation>
    <scope>NUCLEOTIDE SEQUENCE</scope>
    <source>
        <tissue evidence="3">Leaves</tissue>
    </source>
</reference>
<dbReference type="Proteomes" id="UP000215914">
    <property type="component" value="Chromosome 1"/>
</dbReference>
<dbReference type="EMBL" id="CM007890">
    <property type="protein sequence ID" value="OTG37480.1"/>
    <property type="molecule type" value="Genomic_DNA"/>
</dbReference>
<dbReference type="Gene3D" id="6.10.250.1310">
    <property type="match status" value="1"/>
</dbReference>
<proteinExistence type="predicted"/>
<sequence length="322" mass="36215">MQEDVKIIVDRFLEYVLENFTVGKEHTSLLQALMISLCWIGSSLAKNKIDRSESFALAKKHFEFSCTEEETESVYNKLKLVKDKYLNHVLPYVESAEVAKPAVKEENAEDSIILPAALHANEDHNVSFCSDSGNPVCAAISQDKTPSVHEIKSEPLQLEQLPDSGIQDEEINVCNLQPSGASQLDQIIPDDEPDFPSSTDPTVAENPSDTLPPSEPLLEPTVEDNVTKFYQELKQRLKADCEKEIDEVVAQIRLKYEAKHQEADAAYNSKKMELVTNIHRVPMNKGLADAFRSKCQDLTPSMHPGIFTFKKRIRISFLFPPL</sequence>
<dbReference type="EMBL" id="MNCJ02000316">
    <property type="protein sequence ID" value="KAF5822790.1"/>
    <property type="molecule type" value="Genomic_DNA"/>
</dbReference>
<evidence type="ECO:0000259" key="2">
    <source>
        <dbReference type="Pfam" id="PF25029"/>
    </source>
</evidence>
<reference evidence="3 5" key="1">
    <citation type="journal article" date="2017" name="Nature">
        <title>The sunflower genome provides insights into oil metabolism, flowering and Asterid evolution.</title>
        <authorList>
            <person name="Badouin H."/>
            <person name="Gouzy J."/>
            <person name="Grassa C.J."/>
            <person name="Murat F."/>
            <person name="Staton S.E."/>
            <person name="Cottret L."/>
            <person name="Lelandais-Briere C."/>
            <person name="Owens G.L."/>
            <person name="Carrere S."/>
            <person name="Mayjonade B."/>
            <person name="Legrand L."/>
            <person name="Gill N."/>
            <person name="Kane N.C."/>
            <person name="Bowers J.E."/>
            <person name="Hubner S."/>
            <person name="Bellec A."/>
            <person name="Berard A."/>
            <person name="Berges H."/>
            <person name="Blanchet N."/>
            <person name="Boniface M.C."/>
            <person name="Brunel D."/>
            <person name="Catrice O."/>
            <person name="Chaidir N."/>
            <person name="Claudel C."/>
            <person name="Donnadieu C."/>
            <person name="Faraut T."/>
            <person name="Fievet G."/>
            <person name="Helmstetter N."/>
            <person name="King M."/>
            <person name="Knapp S.J."/>
            <person name="Lai Z."/>
            <person name="Le Paslier M.C."/>
            <person name="Lippi Y."/>
            <person name="Lorenzon L."/>
            <person name="Mandel J.R."/>
            <person name="Marage G."/>
            <person name="Marchand G."/>
            <person name="Marquand E."/>
            <person name="Bret-Mestries E."/>
            <person name="Morien E."/>
            <person name="Nambeesan S."/>
            <person name="Nguyen T."/>
            <person name="Pegot-Espagnet P."/>
            <person name="Pouilly N."/>
            <person name="Raftis F."/>
            <person name="Sallet E."/>
            <person name="Schiex T."/>
            <person name="Thomas J."/>
            <person name="Vandecasteele C."/>
            <person name="Vares D."/>
            <person name="Vear F."/>
            <person name="Vautrin S."/>
            <person name="Crespi M."/>
            <person name="Mangin B."/>
            <person name="Burke J.M."/>
            <person name="Salse J."/>
            <person name="Munos S."/>
            <person name="Vincourt P."/>
            <person name="Rieseberg L.H."/>
            <person name="Langlade N.B."/>
        </authorList>
    </citation>
    <scope>NUCLEOTIDE SEQUENCE [LARGE SCALE GENOMIC DNA]</scope>
    <source>
        <strain evidence="5">cv. SF193</strain>
        <tissue evidence="3">Leaves</tissue>
    </source>
</reference>
<feature type="domain" description="MOM1 alpha-helical" evidence="2">
    <location>
        <begin position="1"/>
        <end position="90"/>
    </location>
</feature>
<reference evidence="4" key="2">
    <citation type="submission" date="2017-02" db="EMBL/GenBank/DDBJ databases">
        <title>Sunflower complete genome.</title>
        <authorList>
            <person name="Langlade N."/>
            <person name="Munos S."/>
        </authorList>
    </citation>
    <scope>NUCLEOTIDE SEQUENCE [LARGE SCALE GENOMIC DNA]</scope>
    <source>
        <tissue evidence="4">Leaves</tissue>
    </source>
</reference>
<organism evidence="4 5">
    <name type="scientific">Helianthus annuus</name>
    <name type="common">Common sunflower</name>
    <dbReference type="NCBI Taxonomy" id="4232"/>
    <lineage>
        <taxon>Eukaryota</taxon>
        <taxon>Viridiplantae</taxon>
        <taxon>Streptophyta</taxon>
        <taxon>Embryophyta</taxon>
        <taxon>Tracheophyta</taxon>
        <taxon>Spermatophyta</taxon>
        <taxon>Magnoliopsida</taxon>
        <taxon>eudicotyledons</taxon>
        <taxon>Gunneridae</taxon>
        <taxon>Pentapetalae</taxon>
        <taxon>asterids</taxon>
        <taxon>campanulids</taxon>
        <taxon>Asterales</taxon>
        <taxon>Asteraceae</taxon>
        <taxon>Asteroideae</taxon>
        <taxon>Heliantheae alliance</taxon>
        <taxon>Heliantheae</taxon>
        <taxon>Helianthus</taxon>
    </lineage>
</organism>
<dbReference type="Pfam" id="PF25029">
    <property type="entry name" value="MOM1"/>
    <property type="match status" value="1"/>
</dbReference>
<evidence type="ECO:0000313" key="5">
    <source>
        <dbReference type="Proteomes" id="UP000215914"/>
    </source>
</evidence>
<dbReference type="STRING" id="4232.A0A251VPG3"/>
<dbReference type="PANTHER" id="PTHR35116">
    <property type="entry name" value="HELICASE PROTEIN MOM1"/>
    <property type="match status" value="1"/>
</dbReference>
<dbReference type="PANTHER" id="PTHR35116:SF2">
    <property type="entry name" value="ATP-DEPENDENT HELICASE FAMILY PROTEIN-RELATED"/>
    <property type="match status" value="1"/>
</dbReference>
<accession>A0A251VPG3</accession>
<protein>
    <recommendedName>
        <fullName evidence="2">MOM1 alpha-helical domain-containing protein</fullName>
    </recommendedName>
</protein>
<name>A0A251VPG3_HELAN</name>